<feature type="chain" id="PRO_5046467352" description="Secreted protein" evidence="1">
    <location>
        <begin position="20"/>
        <end position="93"/>
    </location>
</feature>
<evidence type="ECO:0000313" key="3">
    <source>
        <dbReference type="Proteomes" id="UP001205890"/>
    </source>
</evidence>
<keyword evidence="1" id="KW-0732">Signal</keyword>
<evidence type="ECO:0000313" key="2">
    <source>
        <dbReference type="EMBL" id="MCP8940858.1"/>
    </source>
</evidence>
<sequence length="93" mass="9994">MSRAILAAILTLAAAPALAQSRPDTLTMTCAQTQALVKSKGSIVLGSGQFFYDLYVASVTYCPIGEVTRVMFVKTKDQPACPLSVCDQPFQNY</sequence>
<feature type="signal peptide" evidence="1">
    <location>
        <begin position="1"/>
        <end position="19"/>
    </location>
</feature>
<reference evidence="2 3" key="1">
    <citation type="submission" date="2022-07" db="EMBL/GenBank/DDBJ databases">
        <authorList>
            <person name="Li W.-J."/>
            <person name="Deng Q.-Q."/>
        </authorList>
    </citation>
    <scope>NUCLEOTIDE SEQUENCE [LARGE SCALE GENOMIC DNA]</scope>
    <source>
        <strain evidence="2 3">SYSU M60028</strain>
    </source>
</reference>
<keyword evidence="3" id="KW-1185">Reference proteome</keyword>
<gene>
    <name evidence="2" type="ORF">NK718_20215</name>
</gene>
<evidence type="ECO:0000256" key="1">
    <source>
        <dbReference type="SAM" id="SignalP"/>
    </source>
</evidence>
<dbReference type="EMBL" id="JANCLU010000028">
    <property type="protein sequence ID" value="MCP8940858.1"/>
    <property type="molecule type" value="Genomic_DNA"/>
</dbReference>
<name>A0ABT1LIA3_9HYPH</name>
<organism evidence="2 3">
    <name type="scientific">Alsobacter ponti</name>
    <dbReference type="NCBI Taxonomy" id="2962936"/>
    <lineage>
        <taxon>Bacteria</taxon>
        <taxon>Pseudomonadati</taxon>
        <taxon>Pseudomonadota</taxon>
        <taxon>Alphaproteobacteria</taxon>
        <taxon>Hyphomicrobiales</taxon>
        <taxon>Alsobacteraceae</taxon>
        <taxon>Alsobacter</taxon>
    </lineage>
</organism>
<comment type="caution">
    <text evidence="2">The sequence shown here is derived from an EMBL/GenBank/DDBJ whole genome shotgun (WGS) entry which is preliminary data.</text>
</comment>
<accession>A0ABT1LIA3</accession>
<dbReference type="Proteomes" id="UP001205890">
    <property type="component" value="Unassembled WGS sequence"/>
</dbReference>
<evidence type="ECO:0008006" key="4">
    <source>
        <dbReference type="Google" id="ProtNLM"/>
    </source>
</evidence>
<proteinExistence type="predicted"/>
<protein>
    <recommendedName>
        <fullName evidence="4">Secreted protein</fullName>
    </recommendedName>
</protein>
<dbReference type="RefSeq" id="WP_254746096.1">
    <property type="nucleotide sequence ID" value="NZ_JANCLU010000028.1"/>
</dbReference>